<comment type="caution">
    <text evidence="1">The sequence shown here is derived from an EMBL/GenBank/DDBJ whole genome shotgun (WGS) entry which is preliminary data.</text>
</comment>
<evidence type="ECO:0000313" key="1">
    <source>
        <dbReference type="EMBL" id="KAE9455261.1"/>
    </source>
</evidence>
<reference evidence="1 2" key="1">
    <citation type="journal article" date="2019" name="Genome Biol. Evol.">
        <title>The Rhododendron genome and chromosomal organization provide insight into shared whole-genome duplications across the heath family (Ericaceae).</title>
        <authorList>
            <person name="Soza V.L."/>
            <person name="Lindsley D."/>
            <person name="Waalkes A."/>
            <person name="Ramage E."/>
            <person name="Patwardhan R.P."/>
            <person name="Burton J.N."/>
            <person name="Adey A."/>
            <person name="Kumar A."/>
            <person name="Qiu R."/>
            <person name="Shendure J."/>
            <person name="Hall B."/>
        </authorList>
    </citation>
    <scope>NUCLEOTIDE SEQUENCE [LARGE SCALE GENOMIC DNA]</scope>
    <source>
        <strain evidence="1">RSF 1966-606</strain>
    </source>
</reference>
<accession>A0A6A4LGK7</accession>
<organism evidence="1 2">
    <name type="scientific">Rhododendron williamsianum</name>
    <dbReference type="NCBI Taxonomy" id="262921"/>
    <lineage>
        <taxon>Eukaryota</taxon>
        <taxon>Viridiplantae</taxon>
        <taxon>Streptophyta</taxon>
        <taxon>Embryophyta</taxon>
        <taxon>Tracheophyta</taxon>
        <taxon>Spermatophyta</taxon>
        <taxon>Magnoliopsida</taxon>
        <taxon>eudicotyledons</taxon>
        <taxon>Gunneridae</taxon>
        <taxon>Pentapetalae</taxon>
        <taxon>asterids</taxon>
        <taxon>Ericales</taxon>
        <taxon>Ericaceae</taxon>
        <taxon>Ericoideae</taxon>
        <taxon>Rhodoreae</taxon>
        <taxon>Rhododendron</taxon>
    </lineage>
</organism>
<dbReference type="Proteomes" id="UP000428333">
    <property type="component" value="Linkage Group LG07"/>
</dbReference>
<sequence length="69" mass="7795">MDETPNKTHSQSYPQISLYAKGLIKKTNTGLKMMLQSPEKLFIKTFVNCTKQVAPEPLKLCKEKLALAK</sequence>
<keyword evidence="2" id="KW-1185">Reference proteome</keyword>
<name>A0A6A4LGK7_9ERIC</name>
<evidence type="ECO:0000313" key="2">
    <source>
        <dbReference type="Proteomes" id="UP000428333"/>
    </source>
</evidence>
<dbReference type="AlphaFoldDB" id="A0A6A4LGK7"/>
<protein>
    <submittedName>
        <fullName evidence="1">Uncharacterized protein</fullName>
    </submittedName>
</protein>
<dbReference type="EMBL" id="QEFC01001864">
    <property type="protein sequence ID" value="KAE9455261.1"/>
    <property type="molecule type" value="Genomic_DNA"/>
</dbReference>
<gene>
    <name evidence="1" type="ORF">C3L33_12859</name>
</gene>
<feature type="non-terminal residue" evidence="1">
    <location>
        <position position="1"/>
    </location>
</feature>
<proteinExistence type="predicted"/>